<keyword evidence="2" id="KW-1185">Reference proteome</keyword>
<gene>
    <name evidence="1" type="ORF">B6A10_16200</name>
</gene>
<reference evidence="1 2" key="1">
    <citation type="journal article" date="2020" name="Microbiol. Res.">
        <title>Flavobacterium pokkalii sp. nov., a novel plant growth promoting native rhizobacteria isolated from pokkali rice grown in coastal saline affected agricultural regions of southern India, Kerala.</title>
        <authorList>
            <person name="Menon R.R."/>
            <person name="Kumari S."/>
            <person name="Viver T."/>
            <person name="Rameshkumar N."/>
        </authorList>
    </citation>
    <scope>NUCLEOTIDE SEQUENCE [LARGE SCALE GENOMIC DNA]</scope>
    <source>
        <strain evidence="1 2">L1I52</strain>
    </source>
</reference>
<evidence type="ECO:0000313" key="1">
    <source>
        <dbReference type="EMBL" id="MBD0726713.1"/>
    </source>
</evidence>
<accession>A0ABR7UYM1</accession>
<proteinExistence type="predicted"/>
<name>A0ABR7UYM1_9FLAO</name>
<evidence type="ECO:0000313" key="2">
    <source>
        <dbReference type="Proteomes" id="UP000661715"/>
    </source>
</evidence>
<sequence>MKRIKLFIPFLITLLLGCKSVTTRNSISSNTKTVPKYKKLNTFKGTTNDTLAYMRTSIISRKNKYIGKELNVLLNDLELPINNYAIGTSRAVGKDKSHSISLYFYPNNVVNLKRENRIDPVILHIYWETPLPKEMVLPILSKSKGIWTNDEKEYYGKQIIKDIGLTDYKFQ</sequence>
<dbReference type="Proteomes" id="UP000661715">
    <property type="component" value="Unassembled WGS sequence"/>
</dbReference>
<dbReference type="RefSeq" id="WP_188221697.1">
    <property type="nucleotide sequence ID" value="NZ_NASZ01000048.1"/>
</dbReference>
<comment type="caution">
    <text evidence="1">The sequence shown here is derived from an EMBL/GenBank/DDBJ whole genome shotgun (WGS) entry which is preliminary data.</text>
</comment>
<protein>
    <recommendedName>
        <fullName evidence="3">Lipoprotein</fullName>
    </recommendedName>
</protein>
<organism evidence="1 2">
    <name type="scientific">Flavobacterium pokkalii</name>
    <dbReference type="NCBI Taxonomy" id="1940408"/>
    <lineage>
        <taxon>Bacteria</taxon>
        <taxon>Pseudomonadati</taxon>
        <taxon>Bacteroidota</taxon>
        <taxon>Flavobacteriia</taxon>
        <taxon>Flavobacteriales</taxon>
        <taxon>Flavobacteriaceae</taxon>
        <taxon>Flavobacterium</taxon>
    </lineage>
</organism>
<evidence type="ECO:0008006" key="3">
    <source>
        <dbReference type="Google" id="ProtNLM"/>
    </source>
</evidence>
<dbReference type="EMBL" id="NASZ01000048">
    <property type="protein sequence ID" value="MBD0726713.1"/>
    <property type="molecule type" value="Genomic_DNA"/>
</dbReference>
<dbReference type="PROSITE" id="PS51257">
    <property type="entry name" value="PROKAR_LIPOPROTEIN"/>
    <property type="match status" value="1"/>
</dbReference>